<proteinExistence type="predicted"/>
<keyword evidence="2" id="KW-1133">Transmembrane helix</keyword>
<reference evidence="3 4" key="1">
    <citation type="journal article" date="2021" name="Sci. Rep.">
        <title>The genome of the diatom Chaetoceros tenuissimus carries an ancient integrated fragment of an extant virus.</title>
        <authorList>
            <person name="Hongo Y."/>
            <person name="Kimura K."/>
            <person name="Takaki Y."/>
            <person name="Yoshida Y."/>
            <person name="Baba S."/>
            <person name="Kobayashi G."/>
            <person name="Nagasaki K."/>
            <person name="Hano T."/>
            <person name="Tomaru Y."/>
        </authorList>
    </citation>
    <scope>NUCLEOTIDE SEQUENCE [LARGE SCALE GENOMIC DNA]</scope>
    <source>
        <strain evidence="3 4">NIES-3715</strain>
    </source>
</reference>
<dbReference type="EMBL" id="BLLK01000060">
    <property type="protein sequence ID" value="GFH57925.1"/>
    <property type="molecule type" value="Genomic_DNA"/>
</dbReference>
<organism evidence="3 4">
    <name type="scientific">Chaetoceros tenuissimus</name>
    <dbReference type="NCBI Taxonomy" id="426638"/>
    <lineage>
        <taxon>Eukaryota</taxon>
        <taxon>Sar</taxon>
        <taxon>Stramenopiles</taxon>
        <taxon>Ochrophyta</taxon>
        <taxon>Bacillariophyta</taxon>
        <taxon>Coscinodiscophyceae</taxon>
        <taxon>Chaetocerotophycidae</taxon>
        <taxon>Chaetocerotales</taxon>
        <taxon>Chaetocerotaceae</taxon>
        <taxon>Chaetoceros</taxon>
    </lineage>
</organism>
<dbReference type="Proteomes" id="UP001054902">
    <property type="component" value="Unassembled WGS sequence"/>
</dbReference>
<accession>A0AAD3D7G0</accession>
<keyword evidence="2" id="KW-0812">Transmembrane</keyword>
<comment type="caution">
    <text evidence="3">The sequence shown here is derived from an EMBL/GenBank/DDBJ whole genome shotgun (WGS) entry which is preliminary data.</text>
</comment>
<dbReference type="AlphaFoldDB" id="A0AAD3D7G0"/>
<evidence type="ECO:0000313" key="4">
    <source>
        <dbReference type="Proteomes" id="UP001054902"/>
    </source>
</evidence>
<evidence type="ECO:0000256" key="2">
    <source>
        <dbReference type="SAM" id="Phobius"/>
    </source>
</evidence>
<evidence type="ECO:0000256" key="1">
    <source>
        <dbReference type="SAM" id="MobiDB-lite"/>
    </source>
</evidence>
<gene>
    <name evidence="3" type="ORF">CTEN210_14401</name>
</gene>
<feature type="region of interest" description="Disordered" evidence="1">
    <location>
        <begin position="1"/>
        <end position="32"/>
    </location>
</feature>
<keyword evidence="2" id="KW-0472">Membrane</keyword>
<protein>
    <submittedName>
        <fullName evidence="3">Uncharacterized protein</fullName>
    </submittedName>
</protein>
<keyword evidence="4" id="KW-1185">Reference proteome</keyword>
<feature type="region of interest" description="Disordered" evidence="1">
    <location>
        <begin position="72"/>
        <end position="118"/>
    </location>
</feature>
<name>A0AAD3D7G0_9STRA</name>
<sequence>MNQPQEEEIIPATQVQEEEEESTNSRQISQSSPKKLFIQLVRAIMNAVTTIFGIGVGVGMVLGDAFKENRHGLQENNESQASREDRNRFHQRGVGSGSRSEEARSISQSQRRSMLPPQ</sequence>
<evidence type="ECO:0000313" key="3">
    <source>
        <dbReference type="EMBL" id="GFH57925.1"/>
    </source>
</evidence>
<feature type="transmembrane region" description="Helical" evidence="2">
    <location>
        <begin position="43"/>
        <end position="63"/>
    </location>
</feature>